<evidence type="ECO:0000313" key="2">
    <source>
        <dbReference type="EMBL" id="TNC49932.1"/>
    </source>
</evidence>
<dbReference type="Proteomes" id="UP000306740">
    <property type="component" value="Unassembled WGS sequence"/>
</dbReference>
<protein>
    <submittedName>
        <fullName evidence="2">Twin-arginine translocation signal domain-containing protein</fullName>
    </submittedName>
</protein>
<feature type="region of interest" description="Disordered" evidence="1">
    <location>
        <begin position="1"/>
        <end position="69"/>
    </location>
</feature>
<comment type="caution">
    <text evidence="2">The sequence shown here is derived from an EMBL/GenBank/DDBJ whole genome shotgun (WGS) entry which is preliminary data.</text>
</comment>
<evidence type="ECO:0000313" key="3">
    <source>
        <dbReference type="EMBL" id="TNC50229.1"/>
    </source>
</evidence>
<dbReference type="NCBIfam" id="TIGR01409">
    <property type="entry name" value="TAT_signal_seq"/>
    <property type="match status" value="1"/>
</dbReference>
<gene>
    <name evidence="3" type="ORF">FHE65_03905</name>
    <name evidence="2" type="ORF">FHE65_04370</name>
</gene>
<evidence type="ECO:0000256" key="1">
    <source>
        <dbReference type="SAM" id="MobiDB-lite"/>
    </source>
</evidence>
<dbReference type="InterPro" id="IPR019546">
    <property type="entry name" value="TAT_signal_bac_arc"/>
</dbReference>
<feature type="compositionally biased region" description="Polar residues" evidence="1">
    <location>
        <begin position="57"/>
        <end position="69"/>
    </location>
</feature>
<accession>A0A5C4MZH5</accession>
<organism evidence="2 4">
    <name type="scientific">Mumia zhuanghuii</name>
    <dbReference type="NCBI Taxonomy" id="2585211"/>
    <lineage>
        <taxon>Bacteria</taxon>
        <taxon>Bacillati</taxon>
        <taxon>Actinomycetota</taxon>
        <taxon>Actinomycetes</taxon>
        <taxon>Propionibacteriales</taxon>
        <taxon>Nocardioidaceae</taxon>
        <taxon>Mumia</taxon>
    </lineage>
</organism>
<feature type="compositionally biased region" description="Polar residues" evidence="1">
    <location>
        <begin position="38"/>
        <end position="47"/>
    </location>
</feature>
<dbReference type="EMBL" id="VDFR01000020">
    <property type="protein sequence ID" value="TNC49932.1"/>
    <property type="molecule type" value="Genomic_DNA"/>
</dbReference>
<evidence type="ECO:0000313" key="4">
    <source>
        <dbReference type="Proteomes" id="UP000306740"/>
    </source>
</evidence>
<name>A0A5C4MZH5_9ACTN</name>
<reference evidence="2 4" key="1">
    <citation type="submission" date="2019-05" db="EMBL/GenBank/DDBJ databases">
        <title>Mumia sp. nov., isolated from the intestinal contents of plateau pika (Ochotona curzoniae) in the Qinghai-Tibet plateau of China.</title>
        <authorList>
            <person name="Tian Z."/>
        </authorList>
    </citation>
    <scope>NUCLEOTIDE SEQUENCE [LARGE SCALE GENOMIC DNA]</scope>
    <source>
        <strain evidence="4">527</strain>
        <strain evidence="2">Z527</strain>
    </source>
</reference>
<sequence length="94" mass="9707">MRDFLRGGTAGAGAAGSGSWPRTRVPAAARPSDARTLAQLSRTSCTRQADAGPEFTGSRSTSNGVSTPVATFGITRRRALPWAEPGDATSTVTR</sequence>
<dbReference type="AlphaFoldDB" id="A0A5C4MZH5"/>
<proteinExistence type="predicted"/>
<dbReference type="EMBL" id="VDFR01000018">
    <property type="protein sequence ID" value="TNC50229.1"/>
    <property type="molecule type" value="Genomic_DNA"/>
</dbReference>